<protein>
    <submittedName>
        <fullName evidence="3">LLM class F420-dependent oxidoreductase</fullName>
    </submittedName>
</protein>
<dbReference type="InterPro" id="IPR011251">
    <property type="entry name" value="Luciferase-like_dom"/>
</dbReference>
<dbReference type="GO" id="GO:0016705">
    <property type="term" value="F:oxidoreductase activity, acting on paired donors, with incorporation or reduction of molecular oxygen"/>
    <property type="evidence" value="ECO:0007669"/>
    <property type="project" value="InterPro"/>
</dbReference>
<dbReference type="Gene3D" id="3.20.20.30">
    <property type="entry name" value="Luciferase-like domain"/>
    <property type="match status" value="1"/>
</dbReference>
<reference evidence="3 4" key="1">
    <citation type="submission" date="2018-12" db="EMBL/GenBank/DDBJ databases">
        <title>Draft genome sequence of Embleya hyalina NBRC 13850T.</title>
        <authorList>
            <person name="Komaki H."/>
            <person name="Hosoyama A."/>
            <person name="Kimura A."/>
            <person name="Ichikawa N."/>
            <person name="Tamura T."/>
        </authorList>
    </citation>
    <scope>NUCLEOTIDE SEQUENCE [LARGE SCALE GENOMIC DNA]</scope>
    <source>
        <strain evidence="3 4">NBRC 13850</strain>
    </source>
</reference>
<proteinExistence type="predicted"/>
<dbReference type="SUPFAM" id="SSF51679">
    <property type="entry name" value="Bacterial luciferase-like"/>
    <property type="match status" value="1"/>
</dbReference>
<dbReference type="NCBIfam" id="TIGR03620">
    <property type="entry name" value="F420_MSMEG_4141"/>
    <property type="match status" value="1"/>
</dbReference>
<name>A0A401YW19_9ACTN</name>
<accession>A0A401YW19</accession>
<keyword evidence="4" id="KW-1185">Reference proteome</keyword>
<evidence type="ECO:0000259" key="2">
    <source>
        <dbReference type="Pfam" id="PF00296"/>
    </source>
</evidence>
<evidence type="ECO:0000256" key="1">
    <source>
        <dbReference type="ARBA" id="ARBA00023002"/>
    </source>
</evidence>
<keyword evidence="1" id="KW-0560">Oxidoreductase</keyword>
<dbReference type="Proteomes" id="UP000286931">
    <property type="component" value="Unassembled WGS sequence"/>
</dbReference>
<sequence length="338" mass="36093">MSGDGVRGQALLRRYSAGIRFHDFSGVPMTTPSPGAPAAHRPVPELGRIGLWTAALDHMPVSRLRETVAELDELGYGTLWWGEAVGREAFTQALLVLGAAPRIAAATGIANVWARDAMAANAAARTVDDAYPGRFLTGLGISHDGLVEGLRPGGRRYEKPLAHLRGYLDAMDSALYLAAGADTPRPARVLAALGPRMLDLARERAEGAHTYLVTPEHTAEARAALGPDRMLAVEQAVVLSDDRETVLRRARTHLGMYLALPNYRRNLLRLGLTEADFEAGGSARLIDRLILSGSESAVEEGVRAHVAAGADHVCLQVLGDTLGEAPTADWRRLAAALI</sequence>
<dbReference type="AlphaFoldDB" id="A0A401YW19"/>
<dbReference type="Pfam" id="PF00296">
    <property type="entry name" value="Bac_luciferase"/>
    <property type="match status" value="1"/>
</dbReference>
<evidence type="ECO:0000313" key="3">
    <source>
        <dbReference type="EMBL" id="GCD98766.1"/>
    </source>
</evidence>
<feature type="domain" description="Luciferase-like" evidence="2">
    <location>
        <begin position="59"/>
        <end position="312"/>
    </location>
</feature>
<organism evidence="3 4">
    <name type="scientific">Embleya hyalina</name>
    <dbReference type="NCBI Taxonomy" id="516124"/>
    <lineage>
        <taxon>Bacteria</taxon>
        <taxon>Bacillati</taxon>
        <taxon>Actinomycetota</taxon>
        <taxon>Actinomycetes</taxon>
        <taxon>Kitasatosporales</taxon>
        <taxon>Streptomycetaceae</taxon>
        <taxon>Embleya</taxon>
    </lineage>
</organism>
<dbReference type="InterPro" id="IPR050564">
    <property type="entry name" value="F420-G6PD/mer"/>
</dbReference>
<dbReference type="InterPro" id="IPR019922">
    <property type="entry name" value="Lucif-like_OxRdatse_MSMEG_4141"/>
</dbReference>
<dbReference type="EMBL" id="BIFH01000029">
    <property type="protein sequence ID" value="GCD98766.1"/>
    <property type="molecule type" value="Genomic_DNA"/>
</dbReference>
<gene>
    <name evidence="3" type="ORF">EHYA_06477</name>
</gene>
<comment type="caution">
    <text evidence="3">The sequence shown here is derived from an EMBL/GenBank/DDBJ whole genome shotgun (WGS) entry which is preliminary data.</text>
</comment>
<dbReference type="PANTHER" id="PTHR43244">
    <property type="match status" value="1"/>
</dbReference>
<evidence type="ECO:0000313" key="4">
    <source>
        <dbReference type="Proteomes" id="UP000286931"/>
    </source>
</evidence>
<dbReference type="InterPro" id="IPR036661">
    <property type="entry name" value="Luciferase-like_sf"/>
</dbReference>
<dbReference type="PANTHER" id="PTHR43244:SF1">
    <property type="entry name" value="5,10-METHYLENETETRAHYDROMETHANOPTERIN REDUCTASE"/>
    <property type="match status" value="1"/>
</dbReference>